<proteinExistence type="predicted"/>
<feature type="chain" id="PRO_5035236267" description="Streptogrisin C" evidence="1">
    <location>
        <begin position="27"/>
        <end position="433"/>
    </location>
</feature>
<dbReference type="RefSeq" id="WP_191842148.1">
    <property type="nucleotide sequence ID" value="NZ_BAAALB010000021.1"/>
</dbReference>
<dbReference type="PROSITE" id="PS00134">
    <property type="entry name" value="TRYPSIN_HIS"/>
    <property type="match status" value="1"/>
</dbReference>
<evidence type="ECO:0000256" key="1">
    <source>
        <dbReference type="SAM" id="SignalP"/>
    </source>
</evidence>
<dbReference type="Gene3D" id="2.40.10.10">
    <property type="entry name" value="Trypsin-like serine proteases"/>
    <property type="match status" value="2"/>
</dbReference>
<dbReference type="SUPFAM" id="SSF50494">
    <property type="entry name" value="Trypsin-like serine proteases"/>
    <property type="match status" value="1"/>
</dbReference>
<comment type="caution">
    <text evidence="2">The sequence shown here is derived from an EMBL/GenBank/DDBJ whole genome shotgun (WGS) entry which is preliminary data.</text>
</comment>
<reference evidence="2 3" key="1">
    <citation type="submission" date="2021-01" db="EMBL/GenBank/DDBJ databases">
        <title>Whole genome shotgun sequence of Catellatospora chokoriensis NBRC 107358.</title>
        <authorList>
            <person name="Komaki H."/>
            <person name="Tamura T."/>
        </authorList>
    </citation>
    <scope>NUCLEOTIDE SEQUENCE [LARGE SCALE GENOMIC DNA]</scope>
    <source>
        <strain evidence="2 3">NBRC 107358</strain>
    </source>
</reference>
<sequence length="433" mass="44593">MRKTSSIVAGCGLLLAILVTSLPAQAVPALTVDCQVAAPPAGLAASLTADRAPAYGQWLDTEPAREANRAVQTAARQALGVTGGKERIADQVRRGYIGTAIDHNTQTVTIVVTPEQRTRAASLGSGLATAAQAADGAVAMRTAVKVGCFSAERLAAADELLAGRAWHPDAARATFSYSLRAADSRYQVTFDPRFPAAAQALRDALGEVADVTVDTAARTGRLNDGEAHFGGAGVRVNSGPTNTCTTAFVARRKSVTGDTAVYSGGISAGHCFGNGQNIYSSTQFWGTGSRKSDYPAYDMLFVGSAAETYDNVIHTDPCCPTQRNITAKRNPLVGDVVCLSGMVTKATCGVTVIGLNAMICDAEGCTGGLMEGGRNGDIIVRTGDSGGPVYIRSGASNAIALGMIVGCTSGCRGVVAEQLTNIETHLNATILTS</sequence>
<evidence type="ECO:0000313" key="2">
    <source>
        <dbReference type="EMBL" id="GIF86917.1"/>
    </source>
</evidence>
<gene>
    <name evidence="2" type="ORF">Cch02nite_03610</name>
</gene>
<keyword evidence="3" id="KW-1185">Reference proteome</keyword>
<dbReference type="GO" id="GO:0004252">
    <property type="term" value="F:serine-type endopeptidase activity"/>
    <property type="evidence" value="ECO:0007669"/>
    <property type="project" value="InterPro"/>
</dbReference>
<name>A0A8J3JU47_9ACTN</name>
<feature type="signal peptide" evidence="1">
    <location>
        <begin position="1"/>
        <end position="26"/>
    </location>
</feature>
<organism evidence="2 3">
    <name type="scientific">Catellatospora chokoriensis</name>
    <dbReference type="NCBI Taxonomy" id="310353"/>
    <lineage>
        <taxon>Bacteria</taxon>
        <taxon>Bacillati</taxon>
        <taxon>Actinomycetota</taxon>
        <taxon>Actinomycetes</taxon>
        <taxon>Micromonosporales</taxon>
        <taxon>Micromonosporaceae</taxon>
        <taxon>Catellatospora</taxon>
    </lineage>
</organism>
<evidence type="ECO:0000313" key="3">
    <source>
        <dbReference type="Proteomes" id="UP000619293"/>
    </source>
</evidence>
<dbReference type="InterPro" id="IPR043504">
    <property type="entry name" value="Peptidase_S1_PA_chymotrypsin"/>
</dbReference>
<dbReference type="Proteomes" id="UP000619293">
    <property type="component" value="Unassembled WGS sequence"/>
</dbReference>
<protein>
    <recommendedName>
        <fullName evidence="4">Streptogrisin C</fullName>
    </recommendedName>
</protein>
<dbReference type="GO" id="GO:0006508">
    <property type="term" value="P:proteolysis"/>
    <property type="evidence" value="ECO:0007669"/>
    <property type="project" value="InterPro"/>
</dbReference>
<dbReference type="InterPro" id="IPR009003">
    <property type="entry name" value="Peptidase_S1_PA"/>
</dbReference>
<dbReference type="AlphaFoldDB" id="A0A8J3JU47"/>
<accession>A0A8J3JU47</accession>
<evidence type="ECO:0008006" key="4">
    <source>
        <dbReference type="Google" id="ProtNLM"/>
    </source>
</evidence>
<keyword evidence="1" id="KW-0732">Signal</keyword>
<dbReference type="EMBL" id="BONG01000001">
    <property type="protein sequence ID" value="GIF86917.1"/>
    <property type="molecule type" value="Genomic_DNA"/>
</dbReference>
<dbReference type="InterPro" id="IPR018114">
    <property type="entry name" value="TRYPSIN_HIS"/>
</dbReference>